<dbReference type="Pfam" id="PF00583">
    <property type="entry name" value="Acetyltransf_1"/>
    <property type="match status" value="1"/>
</dbReference>
<dbReference type="PROSITE" id="PS51186">
    <property type="entry name" value="GNAT"/>
    <property type="match status" value="1"/>
</dbReference>
<dbReference type="CDD" id="cd04301">
    <property type="entry name" value="NAT_SF"/>
    <property type="match status" value="1"/>
</dbReference>
<name>A0ABQ6FK82_9CHLR</name>
<evidence type="ECO:0000313" key="2">
    <source>
        <dbReference type="EMBL" id="GLV53200.1"/>
    </source>
</evidence>
<keyword evidence="3" id="KW-1185">Reference proteome</keyword>
<protein>
    <recommendedName>
        <fullName evidence="1">N-acetyltransferase domain-containing protein</fullName>
    </recommendedName>
</protein>
<dbReference type="SUPFAM" id="SSF55729">
    <property type="entry name" value="Acyl-CoA N-acyltransferases (Nat)"/>
    <property type="match status" value="1"/>
</dbReference>
<reference evidence="2 3" key="1">
    <citation type="submission" date="2023-02" db="EMBL/GenBank/DDBJ databases">
        <title>Dictyobacter halimunensis sp. nov., a new member of the class Ktedonobacteria from forest soil in a geothermal area.</title>
        <authorList>
            <person name="Rachmania M.K."/>
            <person name="Ningsih F."/>
            <person name="Sakai Y."/>
            <person name="Yabe S."/>
            <person name="Yokota A."/>
            <person name="Sjamsuridzal W."/>
        </authorList>
    </citation>
    <scope>NUCLEOTIDE SEQUENCE [LARGE SCALE GENOMIC DNA]</scope>
    <source>
        <strain evidence="2 3">S3.2.2.5</strain>
    </source>
</reference>
<dbReference type="InterPro" id="IPR000182">
    <property type="entry name" value="GNAT_dom"/>
</dbReference>
<dbReference type="InterPro" id="IPR016181">
    <property type="entry name" value="Acyl_CoA_acyltransferase"/>
</dbReference>
<accession>A0ABQ6FK82</accession>
<feature type="domain" description="N-acetyltransferase" evidence="1">
    <location>
        <begin position="13"/>
        <end position="166"/>
    </location>
</feature>
<dbReference type="RefSeq" id="WP_338246644.1">
    <property type="nucleotide sequence ID" value="NZ_BSRI01000001.1"/>
</dbReference>
<dbReference type="Gene3D" id="3.40.630.30">
    <property type="match status" value="1"/>
</dbReference>
<evidence type="ECO:0000259" key="1">
    <source>
        <dbReference type="PROSITE" id="PS51186"/>
    </source>
</evidence>
<proteinExistence type="predicted"/>
<gene>
    <name evidence="2" type="ORF">KDH_00550</name>
</gene>
<sequence>MPFGTWWRGTPLPDLSPLPAFSASISTDTQLITRLAKLSQQEIDDRFQTGKHLYIAFISEVPVAYGWVATREVNFPHFQFSFLIPPRNCYLWDFLTLPEWRGRGIYPHLLQTIIRQEALVDRFWIGYEPGNEASAHGIRKAGFHMVTELVIAEGRVSGLTLFDSSEYAQASADFFHLPIVTNTGS</sequence>
<comment type="caution">
    <text evidence="2">The sequence shown here is derived from an EMBL/GenBank/DDBJ whole genome shotgun (WGS) entry which is preliminary data.</text>
</comment>
<evidence type="ECO:0000313" key="3">
    <source>
        <dbReference type="Proteomes" id="UP001344906"/>
    </source>
</evidence>
<dbReference type="Proteomes" id="UP001344906">
    <property type="component" value="Unassembled WGS sequence"/>
</dbReference>
<dbReference type="EMBL" id="BSRI01000001">
    <property type="protein sequence ID" value="GLV53200.1"/>
    <property type="molecule type" value="Genomic_DNA"/>
</dbReference>
<organism evidence="2 3">
    <name type="scientific">Dictyobacter halimunensis</name>
    <dbReference type="NCBI Taxonomy" id="3026934"/>
    <lineage>
        <taxon>Bacteria</taxon>
        <taxon>Bacillati</taxon>
        <taxon>Chloroflexota</taxon>
        <taxon>Ktedonobacteria</taxon>
        <taxon>Ktedonobacterales</taxon>
        <taxon>Dictyobacteraceae</taxon>
        <taxon>Dictyobacter</taxon>
    </lineage>
</organism>